<gene>
    <name evidence="1" type="ORF">Hypma_013746</name>
</gene>
<sequence length="172" mass="19131">MLKLCRSSTYTLYSSHSKFELGALHLGIRRCQNRYNAYGDQSSDSSETIKSTTAIKPKVARRRRVISTLDPSRLQDSDFLDLSNGITSASLIASAATNLIPHAASSLFPQIPRTTVQFYYYGGAVPRKTFPTDARGFLYYHRDPELPPISGAVRFRLMPESCTTGVEEKPSC</sequence>
<dbReference type="Proteomes" id="UP000076154">
    <property type="component" value="Unassembled WGS sequence"/>
</dbReference>
<evidence type="ECO:0000313" key="1">
    <source>
        <dbReference type="EMBL" id="RDB29745.1"/>
    </source>
</evidence>
<proteinExistence type="predicted"/>
<evidence type="ECO:0000313" key="2">
    <source>
        <dbReference type="Proteomes" id="UP000076154"/>
    </source>
</evidence>
<name>A0A369KAQ5_HYPMA</name>
<dbReference type="InParanoid" id="A0A369KAQ5"/>
<comment type="caution">
    <text evidence="1">The sequence shown here is derived from an EMBL/GenBank/DDBJ whole genome shotgun (WGS) entry which is preliminary data.</text>
</comment>
<organism evidence="1 2">
    <name type="scientific">Hypsizygus marmoreus</name>
    <name type="common">White beech mushroom</name>
    <name type="synonym">Agaricus marmoreus</name>
    <dbReference type="NCBI Taxonomy" id="39966"/>
    <lineage>
        <taxon>Eukaryota</taxon>
        <taxon>Fungi</taxon>
        <taxon>Dikarya</taxon>
        <taxon>Basidiomycota</taxon>
        <taxon>Agaricomycotina</taxon>
        <taxon>Agaricomycetes</taxon>
        <taxon>Agaricomycetidae</taxon>
        <taxon>Agaricales</taxon>
        <taxon>Tricholomatineae</taxon>
        <taxon>Lyophyllaceae</taxon>
        <taxon>Hypsizygus</taxon>
    </lineage>
</organism>
<dbReference type="OrthoDB" id="2750929at2759"/>
<reference evidence="1" key="1">
    <citation type="submission" date="2018-04" db="EMBL/GenBank/DDBJ databases">
        <title>Whole genome sequencing of Hypsizygus marmoreus.</title>
        <authorList>
            <person name="Choi I.-G."/>
            <person name="Min B."/>
            <person name="Kim J.-G."/>
            <person name="Kim S."/>
            <person name="Oh Y.-L."/>
            <person name="Kong W.-S."/>
            <person name="Park H."/>
            <person name="Jeong J."/>
            <person name="Song E.-S."/>
        </authorList>
    </citation>
    <scope>NUCLEOTIDE SEQUENCE [LARGE SCALE GENOMIC DNA]</scope>
    <source>
        <strain evidence="1">51987-8</strain>
    </source>
</reference>
<protein>
    <submittedName>
        <fullName evidence="1">Uncharacterized protein</fullName>
    </submittedName>
</protein>
<dbReference type="AlphaFoldDB" id="A0A369KAQ5"/>
<dbReference type="EMBL" id="LUEZ02000009">
    <property type="protein sequence ID" value="RDB29745.1"/>
    <property type="molecule type" value="Genomic_DNA"/>
</dbReference>
<keyword evidence="2" id="KW-1185">Reference proteome</keyword>
<accession>A0A369KAQ5</accession>